<proteinExistence type="predicted"/>
<evidence type="ECO:0000256" key="1">
    <source>
        <dbReference type="SAM" id="MobiDB-lite"/>
    </source>
</evidence>
<protein>
    <submittedName>
        <fullName evidence="2">FAS-associated factor 1</fullName>
    </submittedName>
</protein>
<reference evidence="2" key="1">
    <citation type="submission" date="2019-05" db="EMBL/GenBank/DDBJ databases">
        <title>Annotation for the trematode Fasciolopsis buski.</title>
        <authorList>
            <person name="Choi Y.-J."/>
        </authorList>
    </citation>
    <scope>NUCLEOTIDE SEQUENCE</scope>
    <source>
        <strain evidence="2">HT</strain>
        <tissue evidence="2">Whole worm</tissue>
    </source>
</reference>
<comment type="caution">
    <text evidence="2">The sequence shown here is derived from an EMBL/GenBank/DDBJ whole genome shotgun (WGS) entry which is preliminary data.</text>
</comment>
<dbReference type="AlphaFoldDB" id="A0A8E0VD25"/>
<feature type="region of interest" description="Disordered" evidence="1">
    <location>
        <begin position="1"/>
        <end position="60"/>
    </location>
</feature>
<dbReference type="Proteomes" id="UP000728185">
    <property type="component" value="Unassembled WGS sequence"/>
</dbReference>
<feature type="region of interest" description="Disordered" evidence="1">
    <location>
        <begin position="349"/>
        <end position="388"/>
    </location>
</feature>
<accession>A0A8E0VD25</accession>
<dbReference type="EMBL" id="LUCM01010659">
    <property type="protein sequence ID" value="KAA0185166.1"/>
    <property type="molecule type" value="Genomic_DNA"/>
</dbReference>
<evidence type="ECO:0000313" key="3">
    <source>
        <dbReference type="Proteomes" id="UP000728185"/>
    </source>
</evidence>
<name>A0A8E0VD25_9TREM</name>
<evidence type="ECO:0000313" key="2">
    <source>
        <dbReference type="EMBL" id="KAA0185166.1"/>
    </source>
</evidence>
<feature type="compositionally biased region" description="Basic and acidic residues" evidence="1">
    <location>
        <begin position="379"/>
        <end position="388"/>
    </location>
</feature>
<sequence length="497" mass="55417">MDVDIEQLLPGASLSPPPPAAEVSRETSLPTSSLDPSAYLPPSNLTHCARNQSSRSSVHNPGLVYSEKAAMEKESGPVTSYGHVRILHFDIRLPLPSDSGAHNTCSESFTFPETESVGSLKRHFIQLRLTELTLLATSSEWSEHITEVTPNTLLAHLHFDSTGPHSFTDNSVTLRSLHLPKYNELQAKFVHIGPSTIDSEQTPRLQRPSDHIELHVSIYKNSSSAPTSSISDKSKKHTHALRLQPIWRLNQLRSDVHSLSDIPISRQFWSEKPPDGDGNVVTEICQPATRDSNSDPLTRLIDELNGRLMHNSPLHNPSLADLGLQPGQVYKLYVWPSGFDHDLSIRVNSNDQSHRPRTEATSATSANPKRTSGRKSEHRKLSDEHVSDIDDDFDDYDYANDLDDLDELEQPKPNLWADPLSEFGPPFKLLSLVKLVPVLPTNWLSPKSAGATQFHLALFTVYFRRAVFAQVDPTVCLPFLFFLLNASSLLRGIHWGE</sequence>
<feature type="compositionally biased region" description="Polar residues" evidence="1">
    <location>
        <begin position="359"/>
        <end position="370"/>
    </location>
</feature>
<feature type="compositionally biased region" description="Polar residues" evidence="1">
    <location>
        <begin position="43"/>
        <end position="59"/>
    </location>
</feature>
<feature type="compositionally biased region" description="Polar residues" evidence="1">
    <location>
        <begin position="26"/>
        <end position="35"/>
    </location>
</feature>
<keyword evidence="3" id="KW-1185">Reference proteome</keyword>
<gene>
    <name evidence="2" type="ORF">FBUS_10884</name>
</gene>
<dbReference type="OrthoDB" id="1920064at2759"/>
<organism evidence="2 3">
    <name type="scientific">Fasciolopsis buskii</name>
    <dbReference type="NCBI Taxonomy" id="27845"/>
    <lineage>
        <taxon>Eukaryota</taxon>
        <taxon>Metazoa</taxon>
        <taxon>Spiralia</taxon>
        <taxon>Lophotrochozoa</taxon>
        <taxon>Platyhelminthes</taxon>
        <taxon>Trematoda</taxon>
        <taxon>Digenea</taxon>
        <taxon>Plagiorchiida</taxon>
        <taxon>Echinostomata</taxon>
        <taxon>Echinostomatoidea</taxon>
        <taxon>Fasciolidae</taxon>
        <taxon>Fasciolopsis</taxon>
    </lineage>
</organism>